<reference evidence="3" key="1">
    <citation type="submission" date="2016-10" db="EMBL/GenBank/DDBJ databases">
        <authorList>
            <person name="Varghese N."/>
            <person name="Submissions S."/>
        </authorList>
    </citation>
    <scope>NUCLEOTIDE SEQUENCE [LARGE SCALE GENOMIC DNA]</scope>
    <source>
        <strain evidence="3">AAP</strain>
    </source>
</reference>
<dbReference type="EMBL" id="FNGH01000019">
    <property type="protein sequence ID" value="SDM75933.1"/>
    <property type="molecule type" value="Genomic_DNA"/>
</dbReference>
<organism evidence="2 3">
    <name type="scientific">Franzmannia pantelleriensis</name>
    <dbReference type="NCBI Taxonomy" id="48727"/>
    <lineage>
        <taxon>Bacteria</taxon>
        <taxon>Pseudomonadati</taxon>
        <taxon>Pseudomonadota</taxon>
        <taxon>Gammaproteobacteria</taxon>
        <taxon>Oceanospirillales</taxon>
        <taxon>Halomonadaceae</taxon>
        <taxon>Franzmannia</taxon>
    </lineage>
</organism>
<dbReference type="OrthoDB" id="9766796at2"/>
<accession>A0A1G9VUV0</accession>
<dbReference type="AlphaFoldDB" id="A0A1G9VUV0"/>
<dbReference type="InterPro" id="IPR032557">
    <property type="entry name" value="DUF4935"/>
</dbReference>
<gene>
    <name evidence="2" type="ORF">SAMN05192555_1194</name>
</gene>
<evidence type="ECO:0000313" key="3">
    <source>
        <dbReference type="Proteomes" id="UP000199107"/>
    </source>
</evidence>
<keyword evidence="3" id="KW-1185">Reference proteome</keyword>
<evidence type="ECO:0000313" key="2">
    <source>
        <dbReference type="EMBL" id="SDM75933.1"/>
    </source>
</evidence>
<dbReference type="Proteomes" id="UP000199107">
    <property type="component" value="Unassembled WGS sequence"/>
</dbReference>
<protein>
    <recommendedName>
        <fullName evidence="1">DUF4935 domain-containing protein</fullName>
    </recommendedName>
</protein>
<dbReference type="Pfam" id="PF16289">
    <property type="entry name" value="PIN_12"/>
    <property type="match status" value="1"/>
</dbReference>
<sequence>MDYGAITIDTSIFDEKGLGLESGILKTLEQFNGRPSHLVLSEIVVREVHSHLRKKAADAREQVLKALRESKKHLSVSEDEVTLAREALVPELDDGEVAKQRLKAFVAATGAEIIPAAGKVDLGQIIGRYFQSEPPFAASGNKKNEFPDAIALLSLESWAKEHGCKILAVAKDADWKRFADESEYIDLLEDLAEAISKFQPPSDAIEFCSEISKTLPQGHPDELLDLLHMYLSEAVGEMDLYPEANSQFFYEPDFVEVSLEDFDFVTDKAGNALLQPVQGQDGLLIIEAKINITATASTTFSLSVRDSIDKDYVTIGDASASETIEFESEVLLTFEGDFSQGEHEVELTGFELLSYPKEVDFGEIEPDWWSEEQRV</sequence>
<evidence type="ECO:0000259" key="1">
    <source>
        <dbReference type="Pfam" id="PF16289"/>
    </source>
</evidence>
<proteinExistence type="predicted"/>
<feature type="domain" description="DUF4935" evidence="1">
    <location>
        <begin position="6"/>
        <end position="175"/>
    </location>
</feature>
<name>A0A1G9VUV0_9GAMM</name>
<dbReference type="RefSeq" id="WP_089660447.1">
    <property type="nucleotide sequence ID" value="NZ_FNGH01000019.1"/>
</dbReference>